<evidence type="ECO:0000313" key="2">
    <source>
        <dbReference type="Proteomes" id="UP000198769"/>
    </source>
</evidence>
<gene>
    <name evidence="1" type="ORF">SAMN05421594_4740</name>
</gene>
<sequence length="198" mass="21075">MMSKLTGALGEWNLQQNRARFYNKVVETGADKIERNFYLMFGGALAAPFVATYAVTGWATLGSYGAIGTYAQGTIIRGATDAALQQSIKGSIDLKQTGINAFIGGGSGSTAIKMGWANFVANMSNNIYTSSQGGKGWNGIYSDRYINGSKVFTGIMGMALGNYNGLTNGILGGYFGTTFLPGVYFNTTDIVIENKIKK</sequence>
<dbReference type="AlphaFoldDB" id="A0A1I5CZU7"/>
<evidence type="ECO:0000313" key="1">
    <source>
        <dbReference type="EMBL" id="SFN92525.1"/>
    </source>
</evidence>
<name>A0A1I5CZU7_CHROL</name>
<dbReference type="RefSeq" id="WP_090027641.1">
    <property type="nucleotide sequence ID" value="NZ_FOVD01000011.1"/>
</dbReference>
<accession>A0A1I5CZU7</accession>
<dbReference type="EMBL" id="FOVD01000011">
    <property type="protein sequence ID" value="SFN92525.1"/>
    <property type="molecule type" value="Genomic_DNA"/>
</dbReference>
<dbReference type="Proteomes" id="UP000198769">
    <property type="component" value="Unassembled WGS sequence"/>
</dbReference>
<reference evidence="2" key="1">
    <citation type="submission" date="2016-10" db="EMBL/GenBank/DDBJ databases">
        <authorList>
            <person name="Varghese N."/>
            <person name="Submissions S."/>
        </authorList>
    </citation>
    <scope>NUCLEOTIDE SEQUENCE [LARGE SCALE GENOMIC DNA]</scope>
    <source>
        <strain evidence="2">DSM 25575</strain>
    </source>
</reference>
<proteinExistence type="predicted"/>
<protein>
    <submittedName>
        <fullName evidence="1">Uncharacterized protein</fullName>
    </submittedName>
</protein>
<organism evidence="1 2">
    <name type="scientific">Chryseobacterium oleae</name>
    <dbReference type="NCBI Taxonomy" id="491207"/>
    <lineage>
        <taxon>Bacteria</taxon>
        <taxon>Pseudomonadati</taxon>
        <taxon>Bacteroidota</taxon>
        <taxon>Flavobacteriia</taxon>
        <taxon>Flavobacteriales</taxon>
        <taxon>Weeksellaceae</taxon>
        <taxon>Chryseobacterium group</taxon>
        <taxon>Chryseobacterium</taxon>
    </lineage>
</organism>
<keyword evidence="2" id="KW-1185">Reference proteome</keyword>
<dbReference type="OrthoDB" id="1255939at2"/>